<dbReference type="EMBL" id="LS483487">
    <property type="protein sequence ID" value="SQJ00177.1"/>
    <property type="molecule type" value="Genomic_DNA"/>
</dbReference>
<comment type="pathway">
    <text evidence="2 10">Cofactor biosynthesis; NAD(+) biosynthesis; deamido-NAD(+) from nicotinate D-ribonucleotide: step 1/1.</text>
</comment>
<evidence type="ECO:0000256" key="6">
    <source>
        <dbReference type="ARBA" id="ARBA00022741"/>
    </source>
</evidence>
<dbReference type="KEGG" id="ful:C4N20_09890"/>
<reference evidence="12 13" key="1">
    <citation type="submission" date="2018-06" db="EMBL/GenBank/DDBJ databases">
        <authorList>
            <consortium name="Pathogen Informatics"/>
            <person name="Doyle S."/>
        </authorList>
    </citation>
    <scope>NUCLEOTIDE SEQUENCE [LARGE SCALE GENOMIC DNA]</scope>
    <source>
        <strain evidence="12 13">NCTC12112</strain>
    </source>
</reference>
<gene>
    <name evidence="10 12" type="primary">nadD</name>
    <name evidence="12" type="ORF">NCTC12112_00531</name>
</gene>
<dbReference type="NCBIfam" id="TIGR00482">
    <property type="entry name" value="nicotinate (nicotinamide) nucleotide adenylyltransferase"/>
    <property type="match status" value="1"/>
</dbReference>
<dbReference type="InterPro" id="IPR004821">
    <property type="entry name" value="Cyt_trans-like"/>
</dbReference>
<dbReference type="InterPro" id="IPR014729">
    <property type="entry name" value="Rossmann-like_a/b/a_fold"/>
</dbReference>
<feature type="domain" description="Cytidyltransferase-like" evidence="11">
    <location>
        <begin position="5"/>
        <end position="162"/>
    </location>
</feature>
<dbReference type="GO" id="GO:0009435">
    <property type="term" value="P:NAD+ biosynthetic process"/>
    <property type="evidence" value="ECO:0007669"/>
    <property type="project" value="UniProtKB-UniRule"/>
</dbReference>
<dbReference type="RefSeq" id="WP_005978298.1">
    <property type="nucleotide sequence ID" value="NZ_CABKNW010000003.1"/>
</dbReference>
<dbReference type="EC" id="2.7.7.18" evidence="10"/>
<dbReference type="PANTHER" id="PTHR39321:SF3">
    <property type="entry name" value="PHOSPHOPANTETHEINE ADENYLYLTRANSFERASE"/>
    <property type="match status" value="1"/>
</dbReference>
<organism evidence="12 13">
    <name type="scientific">Fusobacterium ulcerans</name>
    <dbReference type="NCBI Taxonomy" id="861"/>
    <lineage>
        <taxon>Bacteria</taxon>
        <taxon>Fusobacteriati</taxon>
        <taxon>Fusobacteriota</taxon>
        <taxon>Fusobacteriia</taxon>
        <taxon>Fusobacteriales</taxon>
        <taxon>Fusobacteriaceae</taxon>
        <taxon>Fusobacterium</taxon>
    </lineage>
</organism>
<dbReference type="Gene3D" id="3.40.50.620">
    <property type="entry name" value="HUPs"/>
    <property type="match status" value="1"/>
</dbReference>
<name>A0AAX2J8T8_9FUSO</name>
<proteinExistence type="inferred from homology"/>
<keyword evidence="4 10" id="KW-0808">Transferase</keyword>
<dbReference type="Pfam" id="PF01467">
    <property type="entry name" value="CTP_transf_like"/>
    <property type="match status" value="1"/>
</dbReference>
<accession>A0AAX2J8T8</accession>
<sequence length="188" mass="21669">MKIGIYGGSFDPVHNGHLNIVKYVLNQLNLDKIIVIPVGRPSHRANNLEAGTLRTEMCIAAFENISGVEVSGIETDKDKTSYTINTLKKIIEIYGNKNEFYEIIGEDSAYHFKEWKNYEEILELSKVVVLRRKGYTGEIQHKNMIYLESPFFDVSSTEIREKIKNKIDISTLVPEKVKKIIEEKNLYR</sequence>
<dbReference type="GO" id="GO:0004515">
    <property type="term" value="F:nicotinate-nucleotide adenylyltransferase activity"/>
    <property type="evidence" value="ECO:0007669"/>
    <property type="project" value="UniProtKB-UniRule"/>
</dbReference>
<dbReference type="NCBIfam" id="NF000840">
    <property type="entry name" value="PRK00071.1-3"/>
    <property type="match status" value="1"/>
</dbReference>
<evidence type="ECO:0000256" key="4">
    <source>
        <dbReference type="ARBA" id="ARBA00022679"/>
    </source>
</evidence>
<evidence type="ECO:0000256" key="3">
    <source>
        <dbReference type="ARBA" id="ARBA00022642"/>
    </source>
</evidence>
<keyword evidence="5 10" id="KW-0548">Nucleotidyltransferase</keyword>
<evidence type="ECO:0000256" key="7">
    <source>
        <dbReference type="ARBA" id="ARBA00022840"/>
    </source>
</evidence>
<dbReference type="NCBIfam" id="TIGR00125">
    <property type="entry name" value="cyt_tran_rel"/>
    <property type="match status" value="1"/>
</dbReference>
<evidence type="ECO:0000313" key="12">
    <source>
        <dbReference type="EMBL" id="SQJ00177.1"/>
    </source>
</evidence>
<dbReference type="InterPro" id="IPR005248">
    <property type="entry name" value="NadD/NMNAT"/>
</dbReference>
<evidence type="ECO:0000256" key="9">
    <source>
        <dbReference type="ARBA" id="ARBA00048721"/>
    </source>
</evidence>
<keyword evidence="8 10" id="KW-0520">NAD</keyword>
<dbReference type="GeneID" id="78455122"/>
<evidence type="ECO:0000256" key="1">
    <source>
        <dbReference type="ARBA" id="ARBA00002324"/>
    </source>
</evidence>
<evidence type="ECO:0000256" key="8">
    <source>
        <dbReference type="ARBA" id="ARBA00023027"/>
    </source>
</evidence>
<dbReference type="PANTHER" id="PTHR39321">
    <property type="entry name" value="NICOTINATE-NUCLEOTIDE ADENYLYLTRANSFERASE-RELATED"/>
    <property type="match status" value="1"/>
</dbReference>
<comment type="function">
    <text evidence="1 10">Catalyzes the reversible adenylation of nicotinate mononucleotide (NaMN) to nicotinic acid adenine dinucleotide (NaAD).</text>
</comment>
<dbReference type="Proteomes" id="UP000249008">
    <property type="component" value="Chromosome 1"/>
</dbReference>
<dbReference type="GO" id="GO:0005524">
    <property type="term" value="F:ATP binding"/>
    <property type="evidence" value="ECO:0007669"/>
    <property type="project" value="UniProtKB-KW"/>
</dbReference>
<evidence type="ECO:0000256" key="2">
    <source>
        <dbReference type="ARBA" id="ARBA00005019"/>
    </source>
</evidence>
<keyword evidence="3 10" id="KW-0662">Pyridine nucleotide biosynthesis</keyword>
<comment type="catalytic activity">
    <reaction evidence="9 10">
        <text>nicotinate beta-D-ribonucleotide + ATP + H(+) = deamido-NAD(+) + diphosphate</text>
        <dbReference type="Rhea" id="RHEA:22860"/>
        <dbReference type="ChEBI" id="CHEBI:15378"/>
        <dbReference type="ChEBI" id="CHEBI:30616"/>
        <dbReference type="ChEBI" id="CHEBI:33019"/>
        <dbReference type="ChEBI" id="CHEBI:57502"/>
        <dbReference type="ChEBI" id="CHEBI:58437"/>
        <dbReference type="EC" id="2.7.7.18"/>
    </reaction>
</comment>
<dbReference type="AlphaFoldDB" id="A0AAX2J8T8"/>
<evidence type="ECO:0000256" key="10">
    <source>
        <dbReference type="HAMAP-Rule" id="MF_00244"/>
    </source>
</evidence>
<keyword evidence="6 10" id="KW-0547">Nucleotide-binding</keyword>
<protein>
    <recommendedName>
        <fullName evidence="10">Probable nicotinate-nucleotide adenylyltransferase</fullName>
        <ecNumber evidence="10">2.7.7.18</ecNumber>
    </recommendedName>
    <alternativeName>
        <fullName evidence="10">Deamido-NAD(+) diphosphorylase</fullName>
    </alternativeName>
    <alternativeName>
        <fullName evidence="10">Deamido-NAD(+) pyrophosphorylase</fullName>
    </alternativeName>
    <alternativeName>
        <fullName evidence="10">Nicotinate mononucleotide adenylyltransferase</fullName>
        <shortName evidence="10">NaMN adenylyltransferase</shortName>
    </alternativeName>
</protein>
<dbReference type="SUPFAM" id="SSF52374">
    <property type="entry name" value="Nucleotidylyl transferase"/>
    <property type="match status" value="1"/>
</dbReference>
<evidence type="ECO:0000256" key="5">
    <source>
        <dbReference type="ARBA" id="ARBA00022695"/>
    </source>
</evidence>
<dbReference type="HAMAP" id="MF_00244">
    <property type="entry name" value="NaMN_adenylyltr"/>
    <property type="match status" value="1"/>
</dbReference>
<keyword evidence="7 10" id="KW-0067">ATP-binding</keyword>
<comment type="similarity">
    <text evidence="10">Belongs to the NadD family.</text>
</comment>
<dbReference type="CDD" id="cd02165">
    <property type="entry name" value="NMNAT"/>
    <property type="match status" value="1"/>
</dbReference>
<evidence type="ECO:0000313" key="13">
    <source>
        <dbReference type="Proteomes" id="UP000249008"/>
    </source>
</evidence>
<evidence type="ECO:0000259" key="11">
    <source>
        <dbReference type="Pfam" id="PF01467"/>
    </source>
</evidence>